<dbReference type="PANTHER" id="PTHR16943">
    <property type="entry name" value="2-METHYLCITRATE DEHYDRATASE-RELATED"/>
    <property type="match status" value="1"/>
</dbReference>
<name>A0A158E9H8_9BURK</name>
<dbReference type="InterPro" id="IPR036148">
    <property type="entry name" value="MmgE/PrpD_sf"/>
</dbReference>
<dbReference type="GO" id="GO:0016829">
    <property type="term" value="F:lyase activity"/>
    <property type="evidence" value="ECO:0007669"/>
    <property type="project" value="InterPro"/>
</dbReference>
<dbReference type="STRING" id="1777144.AWB83_06815"/>
<proteinExistence type="inferred from homology"/>
<reference evidence="4" key="1">
    <citation type="submission" date="2016-01" db="EMBL/GenBank/DDBJ databases">
        <authorList>
            <person name="Peeters C."/>
        </authorList>
    </citation>
    <scope>NUCLEOTIDE SEQUENCE [LARGE SCALE GENOMIC DNA]</scope>
    <source>
        <strain evidence="4">LMG 29326</strain>
    </source>
</reference>
<dbReference type="Pfam" id="PF03972">
    <property type="entry name" value="MmgE_PrpD_N"/>
    <property type="match status" value="1"/>
</dbReference>
<dbReference type="EMBL" id="FCOB02000059">
    <property type="protein sequence ID" value="SAL03508.1"/>
    <property type="molecule type" value="Genomic_DNA"/>
</dbReference>
<dbReference type="InterPro" id="IPR005656">
    <property type="entry name" value="MmgE_PrpD"/>
</dbReference>
<dbReference type="Gene3D" id="3.30.1330.120">
    <property type="entry name" value="2-methylcitrate dehydratase PrpD"/>
    <property type="match status" value="1"/>
</dbReference>
<dbReference type="Proteomes" id="UP000054978">
    <property type="component" value="Unassembled WGS sequence"/>
</dbReference>
<feature type="domain" description="MmgE/PrpD C-terminal" evidence="3">
    <location>
        <begin position="273"/>
        <end position="434"/>
    </location>
</feature>
<evidence type="ECO:0000259" key="3">
    <source>
        <dbReference type="Pfam" id="PF19305"/>
    </source>
</evidence>
<keyword evidence="5" id="KW-1185">Reference proteome</keyword>
<evidence type="ECO:0000313" key="5">
    <source>
        <dbReference type="Proteomes" id="UP000054978"/>
    </source>
</evidence>
<dbReference type="Pfam" id="PF19305">
    <property type="entry name" value="MmgE_PrpD_C"/>
    <property type="match status" value="1"/>
</dbReference>
<dbReference type="Gene3D" id="1.10.4100.10">
    <property type="entry name" value="2-methylcitrate dehydratase PrpD"/>
    <property type="match status" value="1"/>
</dbReference>
<evidence type="ECO:0000256" key="1">
    <source>
        <dbReference type="ARBA" id="ARBA00006174"/>
    </source>
</evidence>
<feature type="domain" description="MmgE/PrpD N-terminal" evidence="2">
    <location>
        <begin position="10"/>
        <end position="246"/>
    </location>
</feature>
<dbReference type="InterPro" id="IPR042188">
    <property type="entry name" value="MmgE/PrpD_sf_2"/>
</dbReference>
<evidence type="ECO:0000259" key="2">
    <source>
        <dbReference type="Pfam" id="PF03972"/>
    </source>
</evidence>
<protein>
    <submittedName>
        <fullName evidence="4">MmgE/PrpD family protein</fullName>
    </submittedName>
</protein>
<gene>
    <name evidence="4" type="ORF">AWB83_06815</name>
</gene>
<dbReference type="PANTHER" id="PTHR16943:SF8">
    <property type="entry name" value="2-METHYLCITRATE DEHYDRATASE"/>
    <property type="match status" value="1"/>
</dbReference>
<dbReference type="InterPro" id="IPR042183">
    <property type="entry name" value="MmgE/PrpD_sf_1"/>
</dbReference>
<organism evidence="4 5">
    <name type="scientific">Caballeronia ptereochthonis</name>
    <dbReference type="NCBI Taxonomy" id="1777144"/>
    <lineage>
        <taxon>Bacteria</taxon>
        <taxon>Pseudomonadati</taxon>
        <taxon>Pseudomonadota</taxon>
        <taxon>Betaproteobacteria</taxon>
        <taxon>Burkholderiales</taxon>
        <taxon>Burkholderiaceae</taxon>
        <taxon>Caballeronia</taxon>
    </lineage>
</organism>
<evidence type="ECO:0000313" key="4">
    <source>
        <dbReference type="EMBL" id="SAL03508.1"/>
    </source>
</evidence>
<dbReference type="RefSeq" id="WP_244197991.1">
    <property type="nucleotide sequence ID" value="NZ_FCOB02000059.1"/>
</dbReference>
<sequence length="458" mass="47696">MNMRERFLSERLAGFVADTSFDDLPHEVVAKAKRHLLDTLGAALAGARTESARHARSVMDSTGDAIVWGTSRRAGARDAAFINGVAAHALELDDSGGCDHSGAVVVPAAFAALGRVERPASGAELLHAIVLGYDIARRVLEACGGYSAHNGRGWHSTMTCGVFGAAAASARVLGLDARGIGAALGHAASFAGGLWGFIHDGSQTKRLHSGRAAEGGLTAALLAAGGMSGATRIFEDVWGGFLRTFAPESACAEALVAELGTNWKIMRCSIKPHACCRSIHSALDALIELAGDGPVVDVRVRLSAFVHAMCGDRKPVNLASAQMSMPYALAAALVFGDAGIDAFVEGARGDERVVSMMERIVLEPDATLGDLDEPEVTVTYADGSVRSLRTTIALGDPRRPLDDARLLAKYRGLASGVTGSDAADALAQAVLNMDECPDVRELERLLVGCAGSGMHEIS</sequence>
<dbReference type="SUPFAM" id="SSF103378">
    <property type="entry name" value="2-methylcitrate dehydratase PrpD"/>
    <property type="match status" value="1"/>
</dbReference>
<dbReference type="InterPro" id="IPR045337">
    <property type="entry name" value="MmgE_PrpD_C"/>
</dbReference>
<dbReference type="InterPro" id="IPR045336">
    <property type="entry name" value="MmgE_PrpD_N"/>
</dbReference>
<accession>A0A158E9H8</accession>
<comment type="similarity">
    <text evidence="1">Belongs to the PrpD family.</text>
</comment>
<dbReference type="AlphaFoldDB" id="A0A158E9H8"/>
<comment type="caution">
    <text evidence="4">The sequence shown here is derived from an EMBL/GenBank/DDBJ whole genome shotgun (WGS) entry which is preliminary data.</text>
</comment>